<gene>
    <name evidence="1" type="ORF">HNQ96_004653</name>
    <name evidence="2" type="ORF">IHE39_18335</name>
</gene>
<sequence length="79" mass="9116">MKDINSVDFDEPATFFESKEHQPHGMAFDHLSQALRHAAHVPLSRQHPSAKIVTRSKVQFGWEQITALHERLRRQDSQG</sequence>
<reference evidence="1 3" key="1">
    <citation type="submission" date="2020-08" db="EMBL/GenBank/DDBJ databases">
        <title>Genomic Encyclopedia of Type Strains, Phase IV (KMG-IV): sequencing the most valuable type-strain genomes for metagenomic binning, comparative biology and taxonomic classification.</title>
        <authorList>
            <person name="Goeker M."/>
        </authorList>
    </citation>
    <scope>NUCLEOTIDE SEQUENCE [LARGE SCALE GENOMIC DNA]</scope>
    <source>
        <strain evidence="1 3">DSM 17454</strain>
    </source>
</reference>
<evidence type="ECO:0000313" key="4">
    <source>
        <dbReference type="Proteomes" id="UP000598227"/>
    </source>
</evidence>
<dbReference type="Proteomes" id="UP000532373">
    <property type="component" value="Unassembled WGS sequence"/>
</dbReference>
<name>A0A8E1WH23_9HYPH</name>
<dbReference type="EMBL" id="JACZEP010000005">
    <property type="protein sequence ID" value="MBE1206253.1"/>
    <property type="molecule type" value="Genomic_DNA"/>
</dbReference>
<dbReference type="EMBL" id="JACHGI010000012">
    <property type="protein sequence ID" value="MBB6468766.1"/>
    <property type="molecule type" value="Genomic_DNA"/>
</dbReference>
<evidence type="ECO:0000313" key="3">
    <source>
        <dbReference type="Proteomes" id="UP000532373"/>
    </source>
</evidence>
<evidence type="ECO:0000313" key="1">
    <source>
        <dbReference type="EMBL" id="MBB6468766.1"/>
    </source>
</evidence>
<evidence type="ECO:0000313" key="2">
    <source>
        <dbReference type="EMBL" id="MBE1206253.1"/>
    </source>
</evidence>
<reference evidence="2 4" key="2">
    <citation type="submission" date="2020-09" db="EMBL/GenBank/DDBJ databases">
        <title>Draft Genome Sequence of Aminobacter carboxidus type strain DSM 1086, a soil Gram-negative carboxydobacterium.</title>
        <authorList>
            <person name="Turrini P."/>
            <person name="Tescari M."/>
            <person name="Artuso I."/>
            <person name="Lugli G.A."/>
            <person name="Frangipani E."/>
            <person name="Ventura M."/>
            <person name="Visca P."/>
        </authorList>
    </citation>
    <scope>NUCLEOTIDE SEQUENCE [LARGE SCALE GENOMIC DNA]</scope>
    <source>
        <strain evidence="2 4">DSM 1086</strain>
    </source>
</reference>
<accession>A0A8E1WH23</accession>
<dbReference type="AlphaFoldDB" id="A0A8E1WH23"/>
<comment type="caution">
    <text evidence="1">The sequence shown here is derived from an EMBL/GenBank/DDBJ whole genome shotgun (WGS) entry which is preliminary data.</text>
</comment>
<protein>
    <submittedName>
        <fullName evidence="1">Uncharacterized protein</fullName>
    </submittedName>
</protein>
<dbReference type="Proteomes" id="UP000598227">
    <property type="component" value="Unassembled WGS sequence"/>
</dbReference>
<keyword evidence="4" id="KW-1185">Reference proteome</keyword>
<dbReference type="RefSeq" id="WP_184771559.1">
    <property type="nucleotide sequence ID" value="NZ_JACHGI010000012.1"/>
</dbReference>
<organism evidence="1 3">
    <name type="scientific">Aminobacter carboxidus</name>
    <dbReference type="NCBI Taxonomy" id="376165"/>
    <lineage>
        <taxon>Bacteria</taxon>
        <taxon>Pseudomonadati</taxon>
        <taxon>Pseudomonadota</taxon>
        <taxon>Alphaproteobacteria</taxon>
        <taxon>Hyphomicrobiales</taxon>
        <taxon>Phyllobacteriaceae</taxon>
        <taxon>Aminobacter</taxon>
    </lineage>
</organism>
<proteinExistence type="predicted"/>